<feature type="chain" id="PRO_5045342949" description="DUF3857 domain-containing protein" evidence="1">
    <location>
        <begin position="19"/>
        <end position="651"/>
    </location>
</feature>
<protein>
    <recommendedName>
        <fullName evidence="2">DUF3857 domain-containing protein</fullName>
    </recommendedName>
</protein>
<dbReference type="Gene3D" id="2.60.120.1130">
    <property type="match status" value="1"/>
</dbReference>
<evidence type="ECO:0000256" key="1">
    <source>
        <dbReference type="SAM" id="SignalP"/>
    </source>
</evidence>
<feature type="signal peptide" evidence="1">
    <location>
        <begin position="1"/>
        <end position="18"/>
    </location>
</feature>
<keyword evidence="1" id="KW-0732">Signal</keyword>
<feature type="domain" description="DUF3857" evidence="2">
    <location>
        <begin position="59"/>
        <end position="218"/>
    </location>
</feature>
<dbReference type="Gene3D" id="2.60.40.3140">
    <property type="match status" value="1"/>
</dbReference>
<dbReference type="Pfam" id="PF12969">
    <property type="entry name" value="DUF3857"/>
    <property type="match status" value="1"/>
</dbReference>
<organism evidence="3 4">
    <name type="scientific">Hymenobacter caeli</name>
    <dbReference type="NCBI Taxonomy" id="2735894"/>
    <lineage>
        <taxon>Bacteria</taxon>
        <taxon>Pseudomonadati</taxon>
        <taxon>Bacteroidota</taxon>
        <taxon>Cytophagia</taxon>
        <taxon>Cytophagales</taxon>
        <taxon>Hymenobacteraceae</taxon>
        <taxon>Hymenobacter</taxon>
    </lineage>
</organism>
<dbReference type="RefSeq" id="WP_173807976.1">
    <property type="nucleotide sequence ID" value="NZ_JABSNP010000001.1"/>
</dbReference>
<reference evidence="3 4" key="1">
    <citation type="submission" date="2020-05" db="EMBL/GenBank/DDBJ databases">
        <title>Genomic Encyclopedia of Type Strains, Phase IV (KMG-V): Genome sequencing to study the core and pangenomes of soil and plant-associated prokaryotes.</title>
        <authorList>
            <person name="Whitman W."/>
        </authorList>
    </citation>
    <scope>NUCLEOTIDE SEQUENCE [LARGE SCALE GENOMIC DNA]</scope>
    <source>
        <strain evidence="3 4">9A</strain>
    </source>
</reference>
<dbReference type="Proteomes" id="UP000779507">
    <property type="component" value="Unassembled WGS sequence"/>
</dbReference>
<dbReference type="InterPro" id="IPR024618">
    <property type="entry name" value="DUF3857"/>
</dbReference>
<accession>A0ABX2FL73</accession>
<proteinExistence type="predicted"/>
<sequence>MKALLPLLLALPLSSARAPLATRGAPEPKYPVAAIPAALREGAHAVLRADDEVVTVKSAGRLVQTVHRVVTVLDAGGDAFGRIRVDYDALNAIGYLRGAVYDADGRLLHQLRAAEIHDQGVGDAGGSLMTDVRVRYADLRQPQAPYTVEFDYEVVSDNTLFYPSWQPQDEEGLAVQSATLRVSTPSALPLRYQERQWPAGAPAQHTTAGGQEQYAWALAGCPALDEEDDAPPLADTAPAVALAPGAFEVQGHAGSAATWQALGQWNYELNAGRAVLPPALVAKVAELIKDAPDPRVRVARLYGLLQGSTRYISVQLGLGGWQTFPASAVAANGYGDCKALSNYAMALLATAGVPAYVALVGAGSGHADLRADFPSSQFNHAILCVPLAKAGRPDTLWLECTSQTEALGYMGGFTGNRHALLLTPQGGKVVATPRYRCADNRRERRIDLYLDAQGAATATARTLRTGQEQDLYAQLLHELSPADQKAYVAERLRLATFTLNKFALAATAGPGLPGVVETLALALPGYAPPSGKRVFLTPNLLSRLPALPAQVGPRQAPLWLPRASLQADTVRLHLPAGFQPETLPAPVQLATAYGTYSARYQTLPDGTVQYVRRLELPRLRLPAAAYAGYVDFRRKISAADRAQVVLLKTDA</sequence>
<name>A0ABX2FL73_9BACT</name>
<evidence type="ECO:0000313" key="3">
    <source>
        <dbReference type="EMBL" id="NRT17209.1"/>
    </source>
</evidence>
<dbReference type="Gene3D" id="3.10.620.30">
    <property type="match status" value="1"/>
</dbReference>
<comment type="caution">
    <text evidence="3">The sequence shown here is derived from an EMBL/GenBank/DDBJ whole genome shotgun (WGS) entry which is preliminary data.</text>
</comment>
<dbReference type="EMBL" id="JABSNP010000001">
    <property type="protein sequence ID" value="NRT17209.1"/>
    <property type="molecule type" value="Genomic_DNA"/>
</dbReference>
<gene>
    <name evidence="3" type="ORF">HNP98_000012</name>
</gene>
<keyword evidence="4" id="KW-1185">Reference proteome</keyword>
<dbReference type="SUPFAM" id="SSF54001">
    <property type="entry name" value="Cysteine proteinases"/>
    <property type="match status" value="1"/>
</dbReference>
<dbReference type="InterPro" id="IPR038765">
    <property type="entry name" value="Papain-like_cys_pep_sf"/>
</dbReference>
<evidence type="ECO:0000259" key="2">
    <source>
        <dbReference type="Pfam" id="PF12969"/>
    </source>
</evidence>
<evidence type="ECO:0000313" key="4">
    <source>
        <dbReference type="Proteomes" id="UP000779507"/>
    </source>
</evidence>